<protein>
    <submittedName>
        <fullName evidence="5">SDR family oxidoreductase</fullName>
        <ecNumber evidence="5">1.-.-.-</ecNumber>
    </submittedName>
</protein>
<dbReference type="GO" id="GO:0016491">
    <property type="term" value="F:oxidoreductase activity"/>
    <property type="evidence" value="ECO:0007669"/>
    <property type="project" value="UniProtKB-KW"/>
</dbReference>
<dbReference type="Gene3D" id="3.40.50.720">
    <property type="entry name" value="NAD(P)-binding Rossmann-like Domain"/>
    <property type="match status" value="1"/>
</dbReference>
<comment type="caution">
    <text evidence="5">The sequence shown here is derived from an EMBL/GenBank/DDBJ whole genome shotgun (WGS) entry which is preliminary data.</text>
</comment>
<dbReference type="PANTHER" id="PTHR44196">
    <property type="entry name" value="DEHYDROGENASE/REDUCTASE SDR FAMILY MEMBER 7B"/>
    <property type="match status" value="1"/>
</dbReference>
<dbReference type="InterPro" id="IPR002347">
    <property type="entry name" value="SDR_fam"/>
</dbReference>
<reference evidence="5" key="1">
    <citation type="submission" date="2023-06" db="EMBL/GenBank/DDBJ databases">
        <authorList>
            <person name="Jiang Y."/>
            <person name="Liu Q."/>
        </authorList>
    </citation>
    <scope>NUCLEOTIDE SEQUENCE</scope>
    <source>
        <strain evidence="5">CGMCC 1.12089</strain>
    </source>
</reference>
<dbReference type="RefSeq" id="WP_286658979.1">
    <property type="nucleotide sequence ID" value="NZ_JASZYV010000001.1"/>
</dbReference>
<evidence type="ECO:0000313" key="5">
    <source>
        <dbReference type="EMBL" id="MDM0043906.1"/>
    </source>
</evidence>
<name>A0ABT7N7I7_9BURK</name>
<organism evidence="5 6">
    <name type="scientific">Variovorax dokdonensis</name>
    <dbReference type="NCBI Taxonomy" id="344883"/>
    <lineage>
        <taxon>Bacteria</taxon>
        <taxon>Pseudomonadati</taxon>
        <taxon>Pseudomonadota</taxon>
        <taxon>Betaproteobacteria</taxon>
        <taxon>Burkholderiales</taxon>
        <taxon>Comamonadaceae</taxon>
        <taxon>Variovorax</taxon>
    </lineage>
</organism>
<dbReference type="PANTHER" id="PTHR44196:SF1">
    <property type="entry name" value="DEHYDROGENASE_REDUCTASE SDR FAMILY MEMBER 7B"/>
    <property type="match status" value="1"/>
</dbReference>
<evidence type="ECO:0000256" key="2">
    <source>
        <dbReference type="ARBA" id="ARBA00023002"/>
    </source>
</evidence>
<dbReference type="PRINTS" id="PR00081">
    <property type="entry name" value="GDHRDH"/>
</dbReference>
<keyword evidence="6" id="KW-1185">Reference proteome</keyword>
<evidence type="ECO:0000313" key="6">
    <source>
        <dbReference type="Proteomes" id="UP001174908"/>
    </source>
</evidence>
<comment type="similarity">
    <text evidence="1 3">Belongs to the short-chain dehydrogenases/reductases (SDR) family.</text>
</comment>
<feature type="domain" description="Ketoreductase" evidence="4">
    <location>
        <begin position="4"/>
        <end position="202"/>
    </location>
</feature>
<dbReference type="InterPro" id="IPR057326">
    <property type="entry name" value="KR_dom"/>
</dbReference>
<dbReference type="SMART" id="SM00822">
    <property type="entry name" value="PKS_KR"/>
    <property type="match status" value="1"/>
</dbReference>
<sequence>MQDKVVWITGGATGIGIGAARALGDAGAIIILSGRRQSALDEAAQELRAAGIQCETEALDAADPQAVAKVGADIVSRHRAVDILIYSAGLNVPDRFLSQIGAEDWRRMVDVNLNGAMYCAKAVLPAMREQRSGLIINISSWGGKYVVRQAGSAYTAAKHAVVAFTESLNIEECVNGIRACVICPAEVSTPFLDSRPLKPTEEQRQTFLQPEDLGRVIRCVAELPARACVNEILISPTLNPLYVAQHQKPAFA</sequence>
<dbReference type="PRINTS" id="PR00080">
    <property type="entry name" value="SDRFAMILY"/>
</dbReference>
<accession>A0ABT7N7I7</accession>
<evidence type="ECO:0000256" key="1">
    <source>
        <dbReference type="ARBA" id="ARBA00006484"/>
    </source>
</evidence>
<evidence type="ECO:0000256" key="3">
    <source>
        <dbReference type="RuleBase" id="RU000363"/>
    </source>
</evidence>
<keyword evidence="2 5" id="KW-0560">Oxidoreductase</keyword>
<dbReference type="EC" id="1.-.-.-" evidence="5"/>
<gene>
    <name evidence="5" type="ORF">QTH91_05390</name>
</gene>
<dbReference type="Pfam" id="PF00106">
    <property type="entry name" value="adh_short"/>
    <property type="match status" value="1"/>
</dbReference>
<dbReference type="CDD" id="cd05233">
    <property type="entry name" value="SDR_c"/>
    <property type="match status" value="1"/>
</dbReference>
<dbReference type="InterPro" id="IPR036291">
    <property type="entry name" value="NAD(P)-bd_dom_sf"/>
</dbReference>
<proteinExistence type="inferred from homology"/>
<dbReference type="EMBL" id="JASZYV010000001">
    <property type="protein sequence ID" value="MDM0043906.1"/>
    <property type="molecule type" value="Genomic_DNA"/>
</dbReference>
<dbReference type="Proteomes" id="UP001174908">
    <property type="component" value="Unassembled WGS sequence"/>
</dbReference>
<dbReference type="SUPFAM" id="SSF51735">
    <property type="entry name" value="NAD(P)-binding Rossmann-fold domains"/>
    <property type="match status" value="1"/>
</dbReference>
<evidence type="ECO:0000259" key="4">
    <source>
        <dbReference type="SMART" id="SM00822"/>
    </source>
</evidence>